<feature type="compositionally biased region" description="Basic and acidic residues" evidence="11">
    <location>
        <begin position="28"/>
        <end position="52"/>
    </location>
</feature>
<evidence type="ECO:0000259" key="12">
    <source>
        <dbReference type="Pfam" id="PF02320"/>
    </source>
</evidence>
<dbReference type="InterPro" id="IPR023184">
    <property type="entry name" value="Ubol_cytC_Rdtase_hinge_dom"/>
</dbReference>
<evidence type="ECO:0000256" key="11">
    <source>
        <dbReference type="SAM" id="MobiDB-lite"/>
    </source>
</evidence>
<gene>
    <name evidence="13" type="ORF">DHEL01_v200658</name>
</gene>
<evidence type="ECO:0000256" key="7">
    <source>
        <dbReference type="ARBA" id="ARBA00023128"/>
    </source>
</evidence>
<dbReference type="OrthoDB" id="405848at2759"/>
<name>A0A2P5IEL6_DIAHE</name>
<keyword evidence="5" id="KW-0999">Mitochondrion inner membrane</keyword>
<protein>
    <recommendedName>
        <fullName evidence="9">Cytochrome b-c1 complex subunit 6, mitochondrial</fullName>
    </recommendedName>
    <alternativeName>
        <fullName evidence="10">Complex III subunit 6</fullName>
    </alternativeName>
</protein>
<feature type="compositionally biased region" description="Acidic residues" evidence="11">
    <location>
        <begin position="53"/>
        <end position="96"/>
    </location>
</feature>
<dbReference type="STRING" id="158607.A0A2P5IEL6"/>
<keyword evidence="6" id="KW-0249">Electron transport</keyword>
<evidence type="ECO:0000256" key="10">
    <source>
        <dbReference type="ARBA" id="ARBA00044246"/>
    </source>
</evidence>
<evidence type="ECO:0000256" key="6">
    <source>
        <dbReference type="ARBA" id="ARBA00022982"/>
    </source>
</evidence>
<dbReference type="PANTHER" id="PTHR15336">
    <property type="entry name" value="UBIQUINOL-CYTOCHROME C REDUCTASE COMPLEX 7.8 KDA PROTEIN"/>
    <property type="match status" value="1"/>
</dbReference>
<keyword evidence="3" id="KW-0813">Transport</keyword>
<comment type="caution">
    <text evidence="13">The sequence shown here is derived from an EMBL/GenBank/DDBJ whole genome shotgun (WGS) entry which is preliminary data.</text>
</comment>
<dbReference type="Pfam" id="PF02320">
    <property type="entry name" value="UCR_hinge"/>
    <property type="match status" value="1"/>
</dbReference>
<comment type="similarity">
    <text evidence="2">Belongs to the UQCRH/QCR6 family.</text>
</comment>
<dbReference type="InterPro" id="IPR003422">
    <property type="entry name" value="Cyt_b-c1_6"/>
</dbReference>
<sequence>MGFWDTIADLAESVAPWGVAEAEAPAAEDSKAEEASAEDTKDESKDESSSEDKSEEAEEEPEAEAEAEEEEAEEEEEEEEDDDEPKDPKEELEEECKESKQCAPAKHHYDECVERVTSQESDGGAKEDCVEEFFHLAHCATACAAPKLWSKLR</sequence>
<evidence type="ECO:0000313" key="13">
    <source>
        <dbReference type="EMBL" id="POS80940.1"/>
    </source>
</evidence>
<keyword evidence="8" id="KW-0472">Membrane</keyword>
<reference evidence="13" key="1">
    <citation type="submission" date="2017-09" db="EMBL/GenBank/DDBJ databases">
        <title>Polyketide synthases of a Diaporthe helianthi virulent isolate.</title>
        <authorList>
            <person name="Baroncelli R."/>
        </authorList>
    </citation>
    <scope>NUCLEOTIDE SEQUENCE [LARGE SCALE GENOMIC DNA]</scope>
    <source>
        <strain evidence="13">7/96</strain>
    </source>
</reference>
<evidence type="ECO:0000256" key="3">
    <source>
        <dbReference type="ARBA" id="ARBA00022448"/>
    </source>
</evidence>
<accession>A0A2P5IEL6</accession>
<dbReference type="Gene3D" id="1.10.287.20">
    <property type="entry name" value="Ubiquinol-cytochrome C reductase hinge domain"/>
    <property type="match status" value="1"/>
</dbReference>
<dbReference type="SUPFAM" id="SSF81531">
    <property type="entry name" value="Non-heme 11 kDa protein of cytochrome bc1 complex (Ubiquinol-cytochrome c reductase)"/>
    <property type="match status" value="1"/>
</dbReference>
<proteinExistence type="inferred from homology"/>
<dbReference type="Proteomes" id="UP000094444">
    <property type="component" value="Unassembled WGS sequence"/>
</dbReference>
<feature type="region of interest" description="Disordered" evidence="11">
    <location>
        <begin position="14"/>
        <end position="108"/>
    </location>
</feature>
<comment type="subcellular location">
    <subcellularLocation>
        <location evidence="1">Mitochondrion inner membrane</location>
        <topology evidence="1">Peripheral membrane protein</topology>
        <orientation evidence="1">Intermembrane side</orientation>
    </subcellularLocation>
</comment>
<evidence type="ECO:0000313" key="14">
    <source>
        <dbReference type="Proteomes" id="UP000094444"/>
    </source>
</evidence>
<dbReference type="InParanoid" id="A0A2P5IEL6"/>
<evidence type="ECO:0000256" key="1">
    <source>
        <dbReference type="ARBA" id="ARBA00004137"/>
    </source>
</evidence>
<evidence type="ECO:0000256" key="4">
    <source>
        <dbReference type="ARBA" id="ARBA00022660"/>
    </source>
</evidence>
<dbReference type="InterPro" id="IPR036811">
    <property type="entry name" value="Ubol_cytC_Rdtase_hinge_dom_sf"/>
</dbReference>
<dbReference type="GO" id="GO:0005743">
    <property type="term" value="C:mitochondrial inner membrane"/>
    <property type="evidence" value="ECO:0007669"/>
    <property type="project" value="UniProtKB-SubCell"/>
</dbReference>
<dbReference type="FunFam" id="1.10.287.20:FF:000003">
    <property type="entry name" value="Cytochrome b-c1 complex subunit 6"/>
    <property type="match status" value="1"/>
</dbReference>
<keyword evidence="4" id="KW-0679">Respiratory chain</keyword>
<evidence type="ECO:0000256" key="2">
    <source>
        <dbReference type="ARBA" id="ARBA00006498"/>
    </source>
</evidence>
<dbReference type="GO" id="GO:0006122">
    <property type="term" value="P:mitochondrial electron transport, ubiquinol to cytochrome c"/>
    <property type="evidence" value="ECO:0007669"/>
    <property type="project" value="InterPro"/>
</dbReference>
<evidence type="ECO:0000256" key="9">
    <source>
        <dbReference type="ARBA" id="ARBA00044155"/>
    </source>
</evidence>
<keyword evidence="7" id="KW-0496">Mitochondrion</keyword>
<organism evidence="13 14">
    <name type="scientific">Diaporthe helianthi</name>
    <dbReference type="NCBI Taxonomy" id="158607"/>
    <lineage>
        <taxon>Eukaryota</taxon>
        <taxon>Fungi</taxon>
        <taxon>Dikarya</taxon>
        <taxon>Ascomycota</taxon>
        <taxon>Pezizomycotina</taxon>
        <taxon>Sordariomycetes</taxon>
        <taxon>Sordariomycetidae</taxon>
        <taxon>Diaporthales</taxon>
        <taxon>Diaporthaceae</taxon>
        <taxon>Diaporthe</taxon>
    </lineage>
</organism>
<dbReference type="AlphaFoldDB" id="A0A2P5IEL6"/>
<dbReference type="EMBL" id="MAVT02000026">
    <property type="protein sequence ID" value="POS80940.1"/>
    <property type="molecule type" value="Genomic_DNA"/>
</dbReference>
<feature type="domain" description="Ubiquinol-cytochrome C reductase hinge" evidence="12">
    <location>
        <begin position="87"/>
        <end position="153"/>
    </location>
</feature>
<evidence type="ECO:0000256" key="8">
    <source>
        <dbReference type="ARBA" id="ARBA00023136"/>
    </source>
</evidence>
<dbReference type="PANTHER" id="PTHR15336:SF0">
    <property type="entry name" value="CYTOCHROME B-C1 COMPLEX SUBUNIT 6, MITOCHONDRIAL"/>
    <property type="match status" value="1"/>
</dbReference>
<keyword evidence="14" id="KW-1185">Reference proteome</keyword>
<evidence type="ECO:0000256" key="5">
    <source>
        <dbReference type="ARBA" id="ARBA00022792"/>
    </source>
</evidence>